<dbReference type="EMBL" id="AE006470">
    <property type="protein sequence ID" value="AAM71683.1"/>
    <property type="molecule type" value="Genomic_DNA"/>
</dbReference>
<dbReference type="RefSeq" id="WP_010932128.1">
    <property type="nucleotide sequence ID" value="NC_002932.3"/>
</dbReference>
<dbReference type="EnsemblBacteria" id="AAM71683">
    <property type="protein sequence ID" value="AAM71683"/>
    <property type="gene ID" value="CT0438"/>
</dbReference>
<reference evidence="2 3" key="1">
    <citation type="journal article" date="2002" name="Proc. Natl. Acad. Sci. U.S.A.">
        <title>The complete genome sequence of Chlorobium tepidum TLS, a photosynthetic, anaerobic, green-sulfur bacterium.</title>
        <authorList>
            <person name="Eisen J.A."/>
            <person name="Nelson K.E."/>
            <person name="Paulsen I.T."/>
            <person name="Heidelberg J.F."/>
            <person name="Wu M."/>
            <person name="Dodson R.J."/>
            <person name="Deboy R."/>
            <person name="Gwinn M.L."/>
            <person name="Nelson W.C."/>
            <person name="Haft D.H."/>
            <person name="Hickey E.K."/>
            <person name="Peterson J.D."/>
            <person name="Durkin A.S."/>
            <person name="Kolonay J.L."/>
            <person name="Yang F."/>
            <person name="Holt I."/>
            <person name="Umayam L.A."/>
            <person name="Mason T."/>
            <person name="Brenner M."/>
            <person name="Shea T.P."/>
            <person name="Parksey D."/>
            <person name="Nierman W.C."/>
            <person name="Feldblyum T.V."/>
            <person name="Hansen C.L."/>
            <person name="Craven M.B."/>
            <person name="Radune D."/>
            <person name="Vamathevan J."/>
            <person name="Khouri H."/>
            <person name="White O."/>
            <person name="Gruber T.M."/>
            <person name="Ketchum K.A."/>
            <person name="Venter J.C."/>
            <person name="Tettelin H."/>
            <person name="Bryant D.A."/>
            <person name="Fraser C.M."/>
        </authorList>
    </citation>
    <scope>NUCLEOTIDE SEQUENCE [LARGE SCALE GENOMIC DNA]</scope>
    <source>
        <strain evidence="3">ATCC 49652 / DSM 12025 / NBRC 103806 / TLS</strain>
    </source>
</reference>
<evidence type="ECO:0000256" key="1">
    <source>
        <dbReference type="SAM" id="Phobius"/>
    </source>
</evidence>
<dbReference type="HOGENOM" id="CLU_171854_8_1_10"/>
<evidence type="ECO:0000313" key="2">
    <source>
        <dbReference type="EMBL" id="AAM71683.1"/>
    </source>
</evidence>
<dbReference type="eggNOG" id="COG3847">
    <property type="taxonomic scope" value="Bacteria"/>
</dbReference>
<accession>Q8KF90</accession>
<dbReference type="KEGG" id="cte:CT0438"/>
<gene>
    <name evidence="2" type="ordered locus">CT0438</name>
</gene>
<dbReference type="AlphaFoldDB" id="Q8KF90"/>
<keyword evidence="3" id="KW-1185">Reference proteome</keyword>
<evidence type="ECO:0000313" key="3">
    <source>
        <dbReference type="Proteomes" id="UP000001007"/>
    </source>
</evidence>
<keyword evidence="1" id="KW-1133">Transmembrane helix</keyword>
<name>Q8KF90_CHLTE</name>
<dbReference type="Proteomes" id="UP000001007">
    <property type="component" value="Chromosome"/>
</dbReference>
<keyword evidence="1" id="KW-0812">Transmembrane</keyword>
<feature type="transmembrane region" description="Helical" evidence="1">
    <location>
        <begin position="12"/>
        <end position="32"/>
    </location>
</feature>
<dbReference type="STRING" id="194439.CT0438"/>
<protein>
    <submittedName>
        <fullName evidence="2">Uncharacterized protein</fullName>
    </submittedName>
</protein>
<dbReference type="InterPro" id="IPR007047">
    <property type="entry name" value="Flp_Fap"/>
</dbReference>
<sequence length="55" mass="5731">MLKSINSQKGVTMIEYALIAALISTVTILALSQVGQNLVTLLVSVVNAFSSAPPN</sequence>
<dbReference type="Pfam" id="PF04964">
    <property type="entry name" value="Flp_Fap"/>
    <property type="match status" value="1"/>
</dbReference>
<keyword evidence="1" id="KW-0472">Membrane</keyword>
<proteinExistence type="predicted"/>
<organism evidence="2 3">
    <name type="scientific">Chlorobaculum tepidum (strain ATCC 49652 / DSM 12025 / NBRC 103806 / TLS)</name>
    <name type="common">Chlorobium tepidum</name>
    <dbReference type="NCBI Taxonomy" id="194439"/>
    <lineage>
        <taxon>Bacteria</taxon>
        <taxon>Pseudomonadati</taxon>
        <taxon>Chlorobiota</taxon>
        <taxon>Chlorobiia</taxon>
        <taxon>Chlorobiales</taxon>
        <taxon>Chlorobiaceae</taxon>
        <taxon>Chlorobaculum</taxon>
    </lineage>
</organism>
<dbReference type="OrthoDB" id="5325135at2"/>